<organism evidence="1 2">
    <name type="scientific">Actinomadura bangladeshensis</name>
    <dbReference type="NCBI Taxonomy" id="453573"/>
    <lineage>
        <taxon>Bacteria</taxon>
        <taxon>Bacillati</taxon>
        <taxon>Actinomycetota</taxon>
        <taxon>Actinomycetes</taxon>
        <taxon>Streptosporangiales</taxon>
        <taxon>Thermomonosporaceae</taxon>
        <taxon>Actinomadura</taxon>
    </lineage>
</organism>
<proteinExistence type="predicted"/>
<dbReference type="Proteomes" id="UP000475532">
    <property type="component" value="Unassembled WGS sequence"/>
</dbReference>
<dbReference type="AlphaFoldDB" id="A0A6L9QKV0"/>
<name>A0A6L9QKV0_9ACTN</name>
<gene>
    <name evidence="1" type="ORF">G3I70_19375</name>
</gene>
<comment type="caution">
    <text evidence="1">The sequence shown here is derived from an EMBL/GenBank/DDBJ whole genome shotgun (WGS) entry which is preliminary data.</text>
</comment>
<evidence type="ECO:0000313" key="1">
    <source>
        <dbReference type="EMBL" id="NEA24634.1"/>
    </source>
</evidence>
<dbReference type="RefSeq" id="WP_163057884.1">
    <property type="nucleotide sequence ID" value="NZ_JAAGLI010000499.1"/>
</dbReference>
<evidence type="ECO:0000313" key="2">
    <source>
        <dbReference type="Proteomes" id="UP000475532"/>
    </source>
</evidence>
<reference evidence="1 2" key="1">
    <citation type="submission" date="2020-01" db="EMBL/GenBank/DDBJ databases">
        <title>Insect and environment-associated Actinomycetes.</title>
        <authorList>
            <person name="Currrie C."/>
            <person name="Chevrette M."/>
            <person name="Carlson C."/>
            <person name="Stubbendieck R."/>
            <person name="Wendt-Pienkowski E."/>
        </authorList>
    </citation>
    <scope>NUCLEOTIDE SEQUENCE [LARGE SCALE GENOMIC DNA]</scope>
    <source>
        <strain evidence="1 2">SID10258</strain>
    </source>
</reference>
<protein>
    <submittedName>
        <fullName evidence="1">Uncharacterized protein</fullName>
    </submittedName>
</protein>
<accession>A0A6L9QKV0</accession>
<sequence length="56" mass="6357">MGFNPFEDWVTSSRIGLDAARRAGDRAGEALSLNDLCLVHLRGRRLDRAREVRTCR</sequence>
<dbReference type="EMBL" id="JAAGLI010000499">
    <property type="protein sequence ID" value="NEA24634.1"/>
    <property type="molecule type" value="Genomic_DNA"/>
</dbReference>